<dbReference type="EMBL" id="QWKZ01000056">
    <property type="protein sequence ID" value="RIH84729.1"/>
    <property type="molecule type" value="Genomic_DNA"/>
</dbReference>
<dbReference type="GO" id="GO:0032259">
    <property type="term" value="P:methylation"/>
    <property type="evidence" value="ECO:0007669"/>
    <property type="project" value="UniProtKB-KW"/>
</dbReference>
<dbReference type="InterPro" id="IPR050508">
    <property type="entry name" value="Methyltransf_Superfamily"/>
</dbReference>
<dbReference type="Proteomes" id="UP000265800">
    <property type="component" value="Unassembled WGS sequence"/>
</dbReference>
<keyword evidence="2" id="KW-0808">Transferase</keyword>
<keyword evidence="2" id="KW-0489">Methyltransferase</keyword>
<comment type="caution">
    <text evidence="2">The sequence shown here is derived from an EMBL/GenBank/DDBJ whole genome shotgun (WGS) entry which is preliminary data.</text>
</comment>
<keyword evidence="3" id="KW-1185">Reference proteome</keyword>
<dbReference type="GO" id="GO:0008757">
    <property type="term" value="F:S-adenosylmethionine-dependent methyltransferase activity"/>
    <property type="evidence" value="ECO:0007669"/>
    <property type="project" value="InterPro"/>
</dbReference>
<dbReference type="EC" id="2.1.1.-" evidence="2"/>
<dbReference type="RefSeq" id="WP_119360389.1">
    <property type="nucleotide sequence ID" value="NZ_QWKZ01000056.1"/>
</dbReference>
<gene>
    <name evidence="2" type="ORF">Mlute_01799</name>
</gene>
<dbReference type="CDD" id="cd02440">
    <property type="entry name" value="AdoMet_MTases"/>
    <property type="match status" value="1"/>
</dbReference>
<evidence type="ECO:0000313" key="2">
    <source>
        <dbReference type="EMBL" id="RIH84729.1"/>
    </source>
</evidence>
<dbReference type="SUPFAM" id="SSF53335">
    <property type="entry name" value="S-adenosyl-L-methionine-dependent methyltransferases"/>
    <property type="match status" value="1"/>
</dbReference>
<dbReference type="AlphaFoldDB" id="A0A399ENV2"/>
<dbReference type="InterPro" id="IPR029063">
    <property type="entry name" value="SAM-dependent_MTases_sf"/>
</dbReference>
<name>A0A399ENV2_9DEIN</name>
<dbReference type="InterPro" id="IPR013216">
    <property type="entry name" value="Methyltransf_11"/>
</dbReference>
<sequence length="221" mass="24390">MHPPPPSLVFWVNRCPLTAWGYELWRARALSLLSGRRFPLEEEFALLRQALAPVEGGVFLDLGAATGLYARALLRAGAAQVYALDYAPAMLRMAVRKAQGHPGLLPLQARAEAIPLPEAALDGVAVGGSWNEFLQPERVAREVYRVLRPGGRLWVMFAHRTEGLLRRLLERAGLRFPTLCGLQALLEREGFRVEGWREASVGFVMGTKVAPREEGACLAKP</sequence>
<protein>
    <submittedName>
        <fullName evidence="2">Putative methyltransferase</fullName>
        <ecNumber evidence="2">2.1.1.-</ecNumber>
    </submittedName>
</protein>
<proteinExistence type="predicted"/>
<evidence type="ECO:0000313" key="3">
    <source>
        <dbReference type="Proteomes" id="UP000265800"/>
    </source>
</evidence>
<feature type="domain" description="Methyltransferase type 11" evidence="1">
    <location>
        <begin position="60"/>
        <end position="154"/>
    </location>
</feature>
<dbReference type="Pfam" id="PF08241">
    <property type="entry name" value="Methyltransf_11"/>
    <property type="match status" value="1"/>
</dbReference>
<reference evidence="2 3" key="1">
    <citation type="submission" date="2018-08" db="EMBL/GenBank/DDBJ databases">
        <title>Meiothermus luteus KCTC 52599 genome sequencing project.</title>
        <authorList>
            <person name="Da Costa M.S."/>
            <person name="Albuquerque L."/>
            <person name="Raposo P."/>
            <person name="Froufe H.J.C."/>
            <person name="Barroso C.S."/>
            <person name="Egas C."/>
        </authorList>
    </citation>
    <scope>NUCLEOTIDE SEQUENCE [LARGE SCALE GENOMIC DNA]</scope>
    <source>
        <strain evidence="2 3">KCTC 52599</strain>
    </source>
</reference>
<evidence type="ECO:0000259" key="1">
    <source>
        <dbReference type="Pfam" id="PF08241"/>
    </source>
</evidence>
<organism evidence="2 3">
    <name type="scientific">Meiothermus luteus</name>
    <dbReference type="NCBI Taxonomy" id="2026184"/>
    <lineage>
        <taxon>Bacteria</taxon>
        <taxon>Thermotogati</taxon>
        <taxon>Deinococcota</taxon>
        <taxon>Deinococci</taxon>
        <taxon>Thermales</taxon>
        <taxon>Thermaceae</taxon>
        <taxon>Meiothermus</taxon>
    </lineage>
</organism>
<dbReference type="Gene3D" id="3.40.50.150">
    <property type="entry name" value="Vaccinia Virus protein VP39"/>
    <property type="match status" value="1"/>
</dbReference>
<dbReference type="PANTHER" id="PTHR42912:SF93">
    <property type="entry name" value="N6-ADENOSINE-METHYLTRANSFERASE TMT1A"/>
    <property type="match status" value="1"/>
</dbReference>
<accession>A0A399ENV2</accession>
<dbReference type="OrthoDB" id="31962at2"/>
<dbReference type="PANTHER" id="PTHR42912">
    <property type="entry name" value="METHYLTRANSFERASE"/>
    <property type="match status" value="1"/>
</dbReference>